<dbReference type="VEuPathDB" id="VectorBase:LOC119163850"/>
<name>A0A9J6E4U5_RHIMP</name>
<proteinExistence type="predicted"/>
<sequence>MATASFASFAAAPPAPPTYHWPLHPAALDPSYCRDRQYSCDTAPPFSPYGPGPMPRQEPASGAMRTSVKSIVRFEHFVDSSDSGELLDETTRDILQCANMLLSPGDLCFLWLCYLYFVEFRSLPAGLFCIERGSVGRLCSTDSFEIPWDREEGLTQSPDTLLCAFHEAVDELGGPDKCVALFASHLNLLLSQSMGSSAVQLCSVAVGDNPGWSDGWLQLVELYVKAGDMEKATNVRNIHLDDPDGAGSVTCRQHIVFQMRSSALTGMCTAVPPYIVFARCQVGAK</sequence>
<dbReference type="AlphaFoldDB" id="A0A9J6E4U5"/>
<dbReference type="Proteomes" id="UP000821866">
    <property type="component" value="Chromosome 3"/>
</dbReference>
<gene>
    <name evidence="1" type="ORF">HPB51_001697</name>
</gene>
<evidence type="ECO:0000313" key="1">
    <source>
        <dbReference type="EMBL" id="KAH8029579.1"/>
    </source>
</evidence>
<dbReference type="GO" id="GO:0005634">
    <property type="term" value="C:nucleus"/>
    <property type="evidence" value="ECO:0007669"/>
    <property type="project" value="TreeGrafter"/>
</dbReference>
<organism evidence="1 2">
    <name type="scientific">Rhipicephalus microplus</name>
    <name type="common">Cattle tick</name>
    <name type="synonym">Boophilus microplus</name>
    <dbReference type="NCBI Taxonomy" id="6941"/>
    <lineage>
        <taxon>Eukaryota</taxon>
        <taxon>Metazoa</taxon>
        <taxon>Ecdysozoa</taxon>
        <taxon>Arthropoda</taxon>
        <taxon>Chelicerata</taxon>
        <taxon>Arachnida</taxon>
        <taxon>Acari</taxon>
        <taxon>Parasitiformes</taxon>
        <taxon>Ixodida</taxon>
        <taxon>Ixodoidea</taxon>
        <taxon>Ixodidae</taxon>
        <taxon>Rhipicephalinae</taxon>
        <taxon>Rhipicephalus</taxon>
        <taxon>Boophilus</taxon>
    </lineage>
</organism>
<dbReference type="PANTHER" id="PTHR21563:SF3">
    <property type="entry name" value="ZINC FINGER C3H1 DOMAIN-CONTAINING PROTEIN"/>
    <property type="match status" value="1"/>
</dbReference>
<dbReference type="PANTHER" id="PTHR21563">
    <property type="entry name" value="ZINC FINGER C3H1 DOMAIN-CONTAINING PROTEIN"/>
    <property type="match status" value="1"/>
</dbReference>
<protein>
    <submittedName>
        <fullName evidence="1">Uncharacterized protein</fullName>
    </submittedName>
</protein>
<dbReference type="GO" id="GO:0000178">
    <property type="term" value="C:exosome (RNase complex)"/>
    <property type="evidence" value="ECO:0007669"/>
    <property type="project" value="TreeGrafter"/>
</dbReference>
<dbReference type="EMBL" id="JABSTU010000005">
    <property type="protein sequence ID" value="KAH8029579.1"/>
    <property type="molecule type" value="Genomic_DNA"/>
</dbReference>
<comment type="caution">
    <text evidence="1">The sequence shown here is derived from an EMBL/GenBank/DDBJ whole genome shotgun (WGS) entry which is preliminary data.</text>
</comment>
<reference evidence="1" key="2">
    <citation type="submission" date="2021-09" db="EMBL/GenBank/DDBJ databases">
        <authorList>
            <person name="Jia N."/>
            <person name="Wang J."/>
            <person name="Shi W."/>
            <person name="Du L."/>
            <person name="Sun Y."/>
            <person name="Zhan W."/>
            <person name="Jiang J."/>
            <person name="Wang Q."/>
            <person name="Zhang B."/>
            <person name="Ji P."/>
            <person name="Sakyi L.B."/>
            <person name="Cui X."/>
            <person name="Yuan T."/>
            <person name="Jiang B."/>
            <person name="Yang W."/>
            <person name="Lam T.T.-Y."/>
            <person name="Chang Q."/>
            <person name="Ding S."/>
            <person name="Wang X."/>
            <person name="Zhu J."/>
            <person name="Ruan X."/>
            <person name="Zhao L."/>
            <person name="Wei J."/>
            <person name="Que T."/>
            <person name="Du C."/>
            <person name="Cheng J."/>
            <person name="Dai P."/>
            <person name="Han X."/>
            <person name="Huang E."/>
            <person name="Gao Y."/>
            <person name="Liu J."/>
            <person name="Shao H."/>
            <person name="Ye R."/>
            <person name="Li L."/>
            <person name="Wei W."/>
            <person name="Wang X."/>
            <person name="Wang C."/>
            <person name="Huo Q."/>
            <person name="Li W."/>
            <person name="Guo W."/>
            <person name="Chen H."/>
            <person name="Chen S."/>
            <person name="Zhou L."/>
            <person name="Zhou L."/>
            <person name="Ni X."/>
            <person name="Tian J."/>
            <person name="Zhou Y."/>
            <person name="Sheng Y."/>
            <person name="Liu T."/>
            <person name="Pan Y."/>
            <person name="Xia L."/>
            <person name="Li J."/>
            <person name="Zhao F."/>
            <person name="Cao W."/>
        </authorList>
    </citation>
    <scope>NUCLEOTIDE SEQUENCE</scope>
    <source>
        <strain evidence="1">Rmic-2018</strain>
        <tissue evidence="1">Larvae</tissue>
    </source>
</reference>
<reference evidence="1" key="1">
    <citation type="journal article" date="2020" name="Cell">
        <title>Large-Scale Comparative Analyses of Tick Genomes Elucidate Their Genetic Diversity and Vector Capacities.</title>
        <authorList>
            <consortium name="Tick Genome and Microbiome Consortium (TIGMIC)"/>
            <person name="Jia N."/>
            <person name="Wang J."/>
            <person name="Shi W."/>
            <person name="Du L."/>
            <person name="Sun Y."/>
            <person name="Zhan W."/>
            <person name="Jiang J.F."/>
            <person name="Wang Q."/>
            <person name="Zhang B."/>
            <person name="Ji P."/>
            <person name="Bell-Sakyi L."/>
            <person name="Cui X.M."/>
            <person name="Yuan T.T."/>
            <person name="Jiang B.G."/>
            <person name="Yang W.F."/>
            <person name="Lam T.T."/>
            <person name="Chang Q.C."/>
            <person name="Ding S.J."/>
            <person name="Wang X.J."/>
            <person name="Zhu J.G."/>
            <person name="Ruan X.D."/>
            <person name="Zhao L."/>
            <person name="Wei J.T."/>
            <person name="Ye R.Z."/>
            <person name="Que T.C."/>
            <person name="Du C.H."/>
            <person name="Zhou Y.H."/>
            <person name="Cheng J.X."/>
            <person name="Dai P.F."/>
            <person name="Guo W.B."/>
            <person name="Han X.H."/>
            <person name="Huang E.J."/>
            <person name="Li L.F."/>
            <person name="Wei W."/>
            <person name="Gao Y.C."/>
            <person name="Liu J.Z."/>
            <person name="Shao H.Z."/>
            <person name="Wang X."/>
            <person name="Wang C.C."/>
            <person name="Yang T.C."/>
            <person name="Huo Q.B."/>
            <person name="Li W."/>
            <person name="Chen H.Y."/>
            <person name="Chen S.E."/>
            <person name="Zhou L.G."/>
            <person name="Ni X.B."/>
            <person name="Tian J.H."/>
            <person name="Sheng Y."/>
            <person name="Liu T."/>
            <person name="Pan Y.S."/>
            <person name="Xia L.Y."/>
            <person name="Li J."/>
            <person name="Zhao F."/>
            <person name="Cao W.C."/>
        </authorList>
    </citation>
    <scope>NUCLEOTIDE SEQUENCE</scope>
    <source>
        <strain evidence="1">Rmic-2018</strain>
    </source>
</reference>
<evidence type="ECO:0000313" key="2">
    <source>
        <dbReference type="Proteomes" id="UP000821866"/>
    </source>
</evidence>
<dbReference type="InterPro" id="IPR039278">
    <property type="entry name" value="Red1"/>
</dbReference>
<keyword evidence="2" id="KW-1185">Reference proteome</keyword>
<accession>A0A9J6E4U5</accession>